<dbReference type="GO" id="GO:0006284">
    <property type="term" value="P:base-excision repair"/>
    <property type="evidence" value="ECO:0007669"/>
    <property type="project" value="EnsemblFungi"/>
</dbReference>
<dbReference type="PROSITE" id="PS00726">
    <property type="entry name" value="AP_NUCLEASE_F1_1"/>
    <property type="match status" value="1"/>
</dbReference>
<dbReference type="SUPFAM" id="SSF56219">
    <property type="entry name" value="DNase I-like"/>
    <property type="match status" value="1"/>
</dbReference>
<evidence type="ECO:0000256" key="3">
    <source>
        <dbReference type="ARBA" id="ARBA00013541"/>
    </source>
</evidence>
<name>A5DLZ6_PICGU</name>
<evidence type="ECO:0000256" key="2">
    <source>
        <dbReference type="ARBA" id="ARBA00007092"/>
    </source>
</evidence>
<evidence type="ECO:0000256" key="8">
    <source>
        <dbReference type="ARBA" id="ARBA00022842"/>
    </source>
</evidence>
<dbReference type="GO" id="GO:0008081">
    <property type="term" value="F:phosphoric diester hydrolase activity"/>
    <property type="evidence" value="ECO:0007669"/>
    <property type="project" value="EnsemblFungi"/>
</dbReference>
<evidence type="ECO:0000256" key="1">
    <source>
        <dbReference type="ARBA" id="ARBA00001936"/>
    </source>
</evidence>
<dbReference type="PANTHER" id="PTHR22748">
    <property type="entry name" value="AP ENDONUCLEASE"/>
    <property type="match status" value="1"/>
</dbReference>
<feature type="binding site" evidence="11">
    <location>
        <position position="27"/>
    </location>
    <ligand>
        <name>Mg(2+)</name>
        <dbReference type="ChEBI" id="CHEBI:18420"/>
        <label>1</label>
    </ligand>
</feature>
<dbReference type="GO" id="GO:0005634">
    <property type="term" value="C:nucleus"/>
    <property type="evidence" value="ECO:0007669"/>
    <property type="project" value="TreeGrafter"/>
</dbReference>
<dbReference type="PROSITE" id="PS51435">
    <property type="entry name" value="AP_NUCLEASE_F1_4"/>
    <property type="match status" value="1"/>
</dbReference>
<feature type="domain" description="GRF-type" evidence="15">
    <location>
        <begin position="496"/>
        <end position="540"/>
    </location>
</feature>
<feature type="binding site" evidence="11">
    <location>
        <position position="63"/>
    </location>
    <ligand>
        <name>Mg(2+)</name>
        <dbReference type="ChEBI" id="CHEBI:18420"/>
        <label>1</label>
    </ligand>
</feature>
<evidence type="ECO:0000256" key="12">
    <source>
        <dbReference type="PIRSR" id="PIRSR604808-3"/>
    </source>
</evidence>
<dbReference type="PROSITE" id="PS51999">
    <property type="entry name" value="ZF_GRF"/>
    <property type="match status" value="1"/>
</dbReference>
<keyword evidence="9" id="KW-0539">Nucleus</keyword>
<evidence type="ECO:0000313" key="17">
    <source>
        <dbReference type="Proteomes" id="UP000001997"/>
    </source>
</evidence>
<keyword evidence="6" id="KW-0378">Hydrolase</keyword>
<feature type="binding site" evidence="11">
    <location>
        <position position="364"/>
    </location>
    <ligand>
        <name>Mg(2+)</name>
        <dbReference type="ChEBI" id="CHEBI:18420"/>
        <label>1</label>
    </ligand>
</feature>
<evidence type="ECO:0000256" key="9">
    <source>
        <dbReference type="ARBA" id="ARBA00023242"/>
    </source>
</evidence>
<feature type="binding site" evidence="11">
    <location>
        <position position="365"/>
    </location>
    <ligand>
        <name>Mg(2+)</name>
        <dbReference type="ChEBI" id="CHEBI:18420"/>
        <label>1</label>
    </ligand>
</feature>
<dbReference type="FunCoup" id="A5DLZ6">
    <property type="interactions" value="477"/>
</dbReference>
<feature type="compositionally biased region" description="Basic and acidic residues" evidence="14">
    <location>
        <begin position="413"/>
        <end position="428"/>
    </location>
</feature>
<dbReference type="RefSeq" id="XP_001483568.2">
    <property type="nucleotide sequence ID" value="XM_001483518.1"/>
</dbReference>
<keyword evidence="4 11" id="KW-0479">Metal-binding</keyword>
<keyword evidence="5 13" id="KW-0863">Zinc-finger</keyword>
<dbReference type="eggNOG" id="KOG1294">
    <property type="taxonomic scope" value="Eukaryota"/>
</dbReference>
<dbReference type="InterPro" id="IPR005135">
    <property type="entry name" value="Endo/exonuclease/phosphatase"/>
</dbReference>
<keyword evidence="17" id="KW-1185">Reference proteome</keyword>
<dbReference type="STRING" id="294746.A5DLZ6"/>
<comment type="cofactor">
    <cofactor evidence="11">
        <name>Mg(2+)</name>
        <dbReference type="ChEBI" id="CHEBI:18420"/>
    </cofactor>
    <cofactor evidence="11">
        <name>Mn(2+)</name>
        <dbReference type="ChEBI" id="CHEBI:29035"/>
    </cofactor>
    <text evidence="11">Probably binds two magnesium or manganese ions per subunit.</text>
</comment>
<dbReference type="InterPro" id="IPR020848">
    <property type="entry name" value="AP_endonuclease_F1_CS"/>
</dbReference>
<dbReference type="EMBL" id="CH408159">
    <property type="protein sequence ID" value="EDK40199.2"/>
    <property type="molecule type" value="Genomic_DNA"/>
</dbReference>
<feature type="active site" description="Proton acceptor" evidence="10">
    <location>
        <position position="365"/>
    </location>
</feature>
<feature type="region of interest" description="Disordered" evidence="14">
    <location>
        <begin position="408"/>
        <end position="436"/>
    </location>
</feature>
<dbReference type="InterPro" id="IPR020847">
    <property type="entry name" value="AP_endonuclease_F1_BS"/>
</dbReference>
<feature type="active site" evidence="10">
    <location>
        <position position="185"/>
    </location>
</feature>
<dbReference type="VEuPathDB" id="FungiDB:PGUG_04297"/>
<evidence type="ECO:0000256" key="13">
    <source>
        <dbReference type="PROSITE-ProRule" id="PRU01343"/>
    </source>
</evidence>
<dbReference type="AlphaFoldDB" id="A5DLZ6"/>
<evidence type="ECO:0000259" key="15">
    <source>
        <dbReference type="PROSITE" id="PS51999"/>
    </source>
</evidence>
<feature type="active site" description="Proton donor/acceptor" evidence="10">
    <location>
        <position position="226"/>
    </location>
</feature>
<accession>A5DLZ6</accession>
<comment type="cofactor">
    <cofactor evidence="1">
        <name>Mn(2+)</name>
        <dbReference type="ChEBI" id="CHEBI:29035"/>
    </cofactor>
</comment>
<dbReference type="Pfam" id="PF06839">
    <property type="entry name" value="Zn_ribbon_GRF"/>
    <property type="match status" value="1"/>
</dbReference>
<evidence type="ECO:0000256" key="6">
    <source>
        <dbReference type="ARBA" id="ARBA00022801"/>
    </source>
</evidence>
<dbReference type="GO" id="GO:0003677">
    <property type="term" value="F:DNA binding"/>
    <property type="evidence" value="ECO:0007669"/>
    <property type="project" value="InterPro"/>
</dbReference>
<dbReference type="InterPro" id="IPR010666">
    <property type="entry name" value="Znf_GRF"/>
</dbReference>
<evidence type="ECO:0000313" key="16">
    <source>
        <dbReference type="EMBL" id="EDK40199.2"/>
    </source>
</evidence>
<feature type="binding site" evidence="11">
    <location>
        <position position="228"/>
    </location>
    <ligand>
        <name>Mg(2+)</name>
        <dbReference type="ChEBI" id="CHEBI:18420"/>
        <label>1</label>
    </ligand>
</feature>
<evidence type="ECO:0000256" key="4">
    <source>
        <dbReference type="ARBA" id="ARBA00022723"/>
    </source>
</evidence>
<dbReference type="Gene3D" id="3.60.10.10">
    <property type="entry name" value="Endonuclease/exonuclease/phosphatase"/>
    <property type="match status" value="1"/>
</dbReference>
<dbReference type="GO" id="GO:0008311">
    <property type="term" value="F:double-stranded DNA 3'-5' DNA exonuclease activity"/>
    <property type="evidence" value="ECO:0007669"/>
    <property type="project" value="EnsemblFungi"/>
</dbReference>
<dbReference type="HOGENOM" id="CLU_010374_0_0_1"/>
<evidence type="ECO:0000256" key="7">
    <source>
        <dbReference type="ARBA" id="ARBA00022833"/>
    </source>
</evidence>
<dbReference type="OrthoDB" id="391817at2759"/>
<keyword evidence="7" id="KW-0862">Zinc</keyword>
<dbReference type="PROSITE" id="PS00728">
    <property type="entry name" value="AP_NUCLEASE_F1_3"/>
    <property type="match status" value="1"/>
</dbReference>
<dbReference type="Pfam" id="PF03372">
    <property type="entry name" value="Exo_endo_phos"/>
    <property type="match status" value="1"/>
</dbReference>
<dbReference type="Proteomes" id="UP000001997">
    <property type="component" value="Unassembled WGS sequence"/>
</dbReference>
<dbReference type="InParanoid" id="A5DLZ6"/>
<sequence>MVNDYNDKTQRIPDKKSSRTLRLVTFNVNGVKTIFNYHPWNGHKQCFDTSLQYLKADIVSLQELKLTAQNLSSTKIGNTQKYRSFVSVPKTKKGYSGVGLFVRIPNENEDAVLKKNLSVAKAEEGLTGYLFSPDKKGSRYRELAVEECIGCYPTDIDDETCSKLDSEGRCISVQLASGLIIFSLYCPANSSGTEEGEIQRLLFLRVLLERCKRLEEKGNEVIIMGDINVALDLIDHADYMRESFKQGTLKHSLNSSGDGSELEKLNLAECLKFKDSTPARSLLNAYVHPSSESMLVANSSKQFLYDTTREVQKRRLGMYTVWNTLTGARQSNFGSRIDLILTSSKALCKNVSSANIWPFLHGSDHCPVYTDFEVQDVEKEPPSIMPLKLEAKSHYKLVQHRDISQMFKSKARTTSDKESDKADVPADSKRKKTPYVSRKKTLDNNQRSIKTFFFSDNQKEDDIKFEDTKPKSAAGTRSAIDLQHYSKILYGETPYCKHGELAELKTSFKNPKTKGKKFWSCARPTNIDSKCDFFKWAEPKKET</sequence>
<comment type="similarity">
    <text evidence="2">Belongs to the DNA repair enzymes AP/ExoA family.</text>
</comment>
<feature type="site" description="Interaction with DNA substrate" evidence="12">
    <location>
        <position position="365"/>
    </location>
</feature>
<keyword evidence="11" id="KW-0464">Manganese</keyword>
<organism evidence="16 17">
    <name type="scientific">Meyerozyma guilliermondii (strain ATCC 6260 / CBS 566 / DSM 6381 / JCM 1539 / NBRC 10279 / NRRL Y-324)</name>
    <name type="common">Yeast</name>
    <name type="synonym">Candida guilliermondii</name>
    <dbReference type="NCBI Taxonomy" id="294746"/>
    <lineage>
        <taxon>Eukaryota</taxon>
        <taxon>Fungi</taxon>
        <taxon>Dikarya</taxon>
        <taxon>Ascomycota</taxon>
        <taxon>Saccharomycotina</taxon>
        <taxon>Pichiomycetes</taxon>
        <taxon>Debaryomycetaceae</taxon>
        <taxon>Meyerozyma</taxon>
    </lineage>
</organism>
<feature type="site" description="Important for catalytic activity" evidence="12">
    <location>
        <position position="338"/>
    </location>
</feature>
<dbReference type="GO" id="GO:0008270">
    <property type="term" value="F:zinc ion binding"/>
    <property type="evidence" value="ECO:0007669"/>
    <property type="project" value="UniProtKB-KW"/>
</dbReference>
<dbReference type="InterPro" id="IPR004808">
    <property type="entry name" value="AP_endonuc_1"/>
</dbReference>
<dbReference type="KEGG" id="pgu:PGUG_04297"/>
<protein>
    <recommendedName>
        <fullName evidence="3">DNA-(apurinic or apyrimidinic site) endonuclease 2</fullName>
    </recommendedName>
</protein>
<feature type="binding site" evidence="11">
    <location>
        <position position="226"/>
    </location>
    <ligand>
        <name>Mg(2+)</name>
        <dbReference type="ChEBI" id="CHEBI:18420"/>
        <label>1</label>
    </ligand>
</feature>
<dbReference type="OMA" id="YTVWNTL"/>
<dbReference type="GO" id="GO:0003906">
    <property type="term" value="F:DNA-(apurinic or apyrimidinic site) endonuclease activity"/>
    <property type="evidence" value="ECO:0007669"/>
    <property type="project" value="EnsemblFungi"/>
</dbReference>
<dbReference type="PANTHER" id="PTHR22748:SF4">
    <property type="entry name" value="DNA-(APURINIC OR APYRIMIDINIC SITE) ENDONUCLEASE 2"/>
    <property type="match status" value="1"/>
</dbReference>
<dbReference type="GeneID" id="5125511"/>
<proteinExistence type="inferred from homology"/>
<keyword evidence="8 11" id="KW-0460">Magnesium</keyword>
<feature type="site" description="Transition state stabilizer" evidence="12">
    <location>
        <position position="228"/>
    </location>
</feature>
<gene>
    <name evidence="16" type="ORF">PGUG_04297</name>
</gene>
<dbReference type="InterPro" id="IPR036691">
    <property type="entry name" value="Endo/exonu/phosph_ase_sf"/>
</dbReference>
<reference evidence="16 17" key="1">
    <citation type="journal article" date="2009" name="Nature">
        <title>Evolution of pathogenicity and sexual reproduction in eight Candida genomes.</title>
        <authorList>
            <person name="Butler G."/>
            <person name="Rasmussen M.D."/>
            <person name="Lin M.F."/>
            <person name="Santos M.A."/>
            <person name="Sakthikumar S."/>
            <person name="Munro C.A."/>
            <person name="Rheinbay E."/>
            <person name="Grabherr M."/>
            <person name="Forche A."/>
            <person name="Reedy J.L."/>
            <person name="Agrafioti I."/>
            <person name="Arnaud M.B."/>
            <person name="Bates S."/>
            <person name="Brown A.J."/>
            <person name="Brunke S."/>
            <person name="Costanzo M.C."/>
            <person name="Fitzpatrick D.A."/>
            <person name="de Groot P.W."/>
            <person name="Harris D."/>
            <person name="Hoyer L.L."/>
            <person name="Hube B."/>
            <person name="Klis F.M."/>
            <person name="Kodira C."/>
            <person name="Lennard N."/>
            <person name="Logue M.E."/>
            <person name="Martin R."/>
            <person name="Neiman A.M."/>
            <person name="Nikolaou E."/>
            <person name="Quail M.A."/>
            <person name="Quinn J."/>
            <person name="Santos M.C."/>
            <person name="Schmitzberger F.F."/>
            <person name="Sherlock G."/>
            <person name="Shah P."/>
            <person name="Silverstein K.A."/>
            <person name="Skrzypek M.S."/>
            <person name="Soll D."/>
            <person name="Staggs R."/>
            <person name="Stansfield I."/>
            <person name="Stumpf M.P."/>
            <person name="Sudbery P.E."/>
            <person name="Srikantha T."/>
            <person name="Zeng Q."/>
            <person name="Berman J."/>
            <person name="Berriman M."/>
            <person name="Heitman J."/>
            <person name="Gow N.A."/>
            <person name="Lorenz M.C."/>
            <person name="Birren B.W."/>
            <person name="Kellis M."/>
            <person name="Cuomo C.A."/>
        </authorList>
    </citation>
    <scope>NUCLEOTIDE SEQUENCE [LARGE SCALE GENOMIC DNA]</scope>
    <source>
        <strain evidence="17">ATCC 6260 / CBS 566 / DSM 6381 / JCM 1539 / NBRC 10279 / NRRL Y-324</strain>
    </source>
</reference>
<evidence type="ECO:0000256" key="14">
    <source>
        <dbReference type="SAM" id="MobiDB-lite"/>
    </source>
</evidence>
<evidence type="ECO:0000256" key="11">
    <source>
        <dbReference type="PIRSR" id="PIRSR604808-2"/>
    </source>
</evidence>
<evidence type="ECO:0000256" key="10">
    <source>
        <dbReference type="PIRSR" id="PIRSR604808-1"/>
    </source>
</evidence>
<evidence type="ECO:0000256" key="5">
    <source>
        <dbReference type="ARBA" id="ARBA00022771"/>
    </source>
</evidence>